<evidence type="ECO:0000256" key="3">
    <source>
        <dbReference type="SAM" id="MobiDB-lite"/>
    </source>
</evidence>
<feature type="region of interest" description="Disordered" evidence="3">
    <location>
        <begin position="138"/>
        <end position="210"/>
    </location>
</feature>
<proteinExistence type="inferred from homology"/>
<evidence type="ECO:0000256" key="2">
    <source>
        <dbReference type="ARBA" id="ARBA00022552"/>
    </source>
</evidence>
<dbReference type="OrthoDB" id="263560at2759"/>
<dbReference type="Pfam" id="PF10273">
    <property type="entry name" value="WGG"/>
    <property type="match status" value="1"/>
</dbReference>
<dbReference type="Proteomes" id="UP000660262">
    <property type="component" value="Unassembled WGS sequence"/>
</dbReference>
<evidence type="ECO:0008006" key="6">
    <source>
        <dbReference type="Google" id="ProtNLM"/>
    </source>
</evidence>
<feature type="compositionally biased region" description="Acidic residues" evidence="3">
    <location>
        <begin position="159"/>
        <end position="177"/>
    </location>
</feature>
<keyword evidence="5" id="KW-1185">Reference proteome</keyword>
<organism evidence="4 5">
    <name type="scientific">Pycnococcus provasolii</name>
    <dbReference type="NCBI Taxonomy" id="41880"/>
    <lineage>
        <taxon>Eukaryota</taxon>
        <taxon>Viridiplantae</taxon>
        <taxon>Chlorophyta</taxon>
        <taxon>Pseudoscourfieldiophyceae</taxon>
        <taxon>Pseudoscourfieldiales</taxon>
        <taxon>Pycnococcaceae</taxon>
        <taxon>Pycnococcus</taxon>
    </lineage>
</organism>
<keyword evidence="2" id="KW-0698">rRNA processing</keyword>
<name>A0A830HLX9_9CHLO</name>
<sequence length="210" mass="22740">MELRTGKLASSTVPILSPPQESEFRRCCTAIFRKWTALQLAIENEWGGPASKDKADTLLANILEWLLQKGAKERYEDDLEDALEDSMSDDFKTQLEDGSARDVAREVFRARNACASDNAAEIERIAGKPGAAAAAGNAAAGGSVRQRSDGKVVPKGIGVDDDSDDDDDDGDDSDDDSAGNHDAQPPPPRNNQPRNNQPDDDGWVTVTRKR</sequence>
<dbReference type="AlphaFoldDB" id="A0A830HLX9"/>
<evidence type="ECO:0000313" key="5">
    <source>
        <dbReference type="Proteomes" id="UP000660262"/>
    </source>
</evidence>
<reference evidence="4" key="1">
    <citation type="submission" date="2020-10" db="EMBL/GenBank/DDBJ databases">
        <title>Unveiling of a novel bifunctional photoreceptor, Dualchrome1, isolated from a cosmopolitan green alga.</title>
        <authorList>
            <person name="Suzuki S."/>
            <person name="Kawachi M."/>
        </authorList>
    </citation>
    <scope>NUCLEOTIDE SEQUENCE</scope>
    <source>
        <strain evidence="4">NIES 2893</strain>
    </source>
</reference>
<gene>
    <name evidence="4" type="ORF">PPROV_000532600</name>
</gene>
<dbReference type="InterPro" id="IPR019398">
    <property type="entry name" value="Pre-rRNA_process_TSR2"/>
</dbReference>
<dbReference type="GO" id="GO:0006364">
    <property type="term" value="P:rRNA processing"/>
    <property type="evidence" value="ECO:0007669"/>
    <property type="project" value="UniProtKB-KW"/>
</dbReference>
<protein>
    <recommendedName>
        <fullName evidence="6">Pre-rRNA-processing protein TSR2 homolog</fullName>
    </recommendedName>
</protein>
<evidence type="ECO:0000313" key="4">
    <source>
        <dbReference type="EMBL" id="GHP06581.1"/>
    </source>
</evidence>
<dbReference type="PANTHER" id="PTHR21250">
    <property type="entry name" value="PRE-RRNA-PROCESSING PROTEIN TSR2 HOMOLOG"/>
    <property type="match status" value="1"/>
</dbReference>
<accession>A0A830HLX9</accession>
<comment type="caution">
    <text evidence="4">The sequence shown here is derived from an EMBL/GenBank/DDBJ whole genome shotgun (WGS) entry which is preliminary data.</text>
</comment>
<comment type="similarity">
    <text evidence="1">Belongs to the TSR2 family.</text>
</comment>
<dbReference type="EMBL" id="BNJQ01000013">
    <property type="protein sequence ID" value="GHP06581.1"/>
    <property type="molecule type" value="Genomic_DNA"/>
</dbReference>
<evidence type="ECO:0000256" key="1">
    <source>
        <dbReference type="ARBA" id="ARBA00006524"/>
    </source>
</evidence>